<feature type="compositionally biased region" description="Polar residues" evidence="1">
    <location>
        <begin position="107"/>
        <end position="122"/>
    </location>
</feature>
<dbReference type="SUPFAM" id="SSF52833">
    <property type="entry name" value="Thioredoxin-like"/>
    <property type="match status" value="2"/>
</dbReference>
<dbReference type="PANTHER" id="PTHR36057:SF1">
    <property type="entry name" value="LIPOPROTEIN LIPID ATTACHMENT SITE-LIKE PROTEIN, PUTATIVE (DUF1223)-RELATED"/>
    <property type="match status" value="1"/>
</dbReference>
<evidence type="ECO:0000313" key="2">
    <source>
        <dbReference type="EMBL" id="KIW70384.1"/>
    </source>
</evidence>
<feature type="region of interest" description="Disordered" evidence="1">
    <location>
        <begin position="1"/>
        <end position="31"/>
    </location>
</feature>
<proteinExistence type="predicted"/>
<dbReference type="Proteomes" id="UP000054266">
    <property type="component" value="Unassembled WGS sequence"/>
</dbReference>
<feature type="region of interest" description="Disordered" evidence="1">
    <location>
        <begin position="97"/>
        <end position="124"/>
    </location>
</feature>
<gene>
    <name evidence="2" type="ORF">PV04_02657</name>
</gene>
<keyword evidence="3" id="KW-1185">Reference proteome</keyword>
<accession>A0A0D2GE12</accession>
<dbReference type="PANTHER" id="PTHR36057">
    <property type="match status" value="1"/>
</dbReference>
<protein>
    <recommendedName>
        <fullName evidence="4">DUF1223 domain-containing protein</fullName>
    </recommendedName>
</protein>
<evidence type="ECO:0000313" key="3">
    <source>
        <dbReference type="Proteomes" id="UP000054266"/>
    </source>
</evidence>
<feature type="compositionally biased region" description="Basic and acidic residues" evidence="1">
    <location>
        <begin position="1"/>
        <end position="11"/>
    </location>
</feature>
<evidence type="ECO:0008006" key="4">
    <source>
        <dbReference type="Google" id="ProtNLM"/>
    </source>
</evidence>
<dbReference type="InterPro" id="IPR010634">
    <property type="entry name" value="DUF1223"/>
</dbReference>
<reference evidence="2 3" key="1">
    <citation type="submission" date="2015-01" db="EMBL/GenBank/DDBJ databases">
        <title>The Genome Sequence of Capronia semiimmersa CBS27337.</title>
        <authorList>
            <consortium name="The Broad Institute Genomics Platform"/>
            <person name="Cuomo C."/>
            <person name="de Hoog S."/>
            <person name="Gorbushina A."/>
            <person name="Stielow B."/>
            <person name="Teixiera M."/>
            <person name="Abouelleil A."/>
            <person name="Chapman S.B."/>
            <person name="Priest M."/>
            <person name="Young S.K."/>
            <person name="Wortman J."/>
            <person name="Nusbaum C."/>
            <person name="Birren B."/>
        </authorList>
    </citation>
    <scope>NUCLEOTIDE SEQUENCE [LARGE SCALE GENOMIC DNA]</scope>
    <source>
        <strain evidence="2 3">CBS 27337</strain>
    </source>
</reference>
<name>A0A0D2GE12_9EURO</name>
<dbReference type="EMBL" id="KN846957">
    <property type="protein sequence ID" value="KIW70384.1"/>
    <property type="molecule type" value="Genomic_DNA"/>
</dbReference>
<dbReference type="AlphaFoldDB" id="A0A0D2GE12"/>
<sequence length="327" mass="35958">MAHNLTKEMKSIFKSLRPASRSSTPEQLHRHDRTLHDAEIADDSMAAPSPQSQSPTSPERPPVLIELFQSQGCNSCPPTNDNLISFIQTHQSSTSLSASSPPRFYANHSSSLNPTTSASTSPAVPGPEYLLLTYQVTYWDYLGWNDTFGLPVNDIRQREYVRHMGLRAAYTPMVVVNGRGVGVGNTKNDLEKIVREGEQVQARVRMEKVATPSEVDDIQFEIDATSLAPSGTYSPHSSNSQFEIWEIAYTAMAQDVHISRGENAGRTLPHLNVVKDVKRIGYLARGGQGRFRVEGQGDGKRRSSQPEGRVVIVQNGKGGEVVGVLMI</sequence>
<dbReference type="Pfam" id="PF06764">
    <property type="entry name" value="DUF1223"/>
    <property type="match status" value="1"/>
</dbReference>
<evidence type="ECO:0000256" key="1">
    <source>
        <dbReference type="SAM" id="MobiDB-lite"/>
    </source>
</evidence>
<dbReference type="HOGENOM" id="CLU_065609_0_0_1"/>
<dbReference type="InterPro" id="IPR036249">
    <property type="entry name" value="Thioredoxin-like_sf"/>
</dbReference>
<organism evidence="2 3">
    <name type="scientific">Phialophora macrospora</name>
    <dbReference type="NCBI Taxonomy" id="1851006"/>
    <lineage>
        <taxon>Eukaryota</taxon>
        <taxon>Fungi</taxon>
        <taxon>Dikarya</taxon>
        <taxon>Ascomycota</taxon>
        <taxon>Pezizomycotina</taxon>
        <taxon>Eurotiomycetes</taxon>
        <taxon>Chaetothyriomycetidae</taxon>
        <taxon>Chaetothyriales</taxon>
        <taxon>Herpotrichiellaceae</taxon>
        <taxon>Phialophora</taxon>
    </lineage>
</organism>